<accession>A0A7S1QLJ9</accession>
<dbReference type="AlphaFoldDB" id="A0A7S1QLJ9"/>
<organism evidence="1">
    <name type="scientific">Alexandrium catenella</name>
    <name type="common">Red tide dinoflagellate</name>
    <name type="synonym">Gonyaulax catenella</name>
    <dbReference type="NCBI Taxonomy" id="2925"/>
    <lineage>
        <taxon>Eukaryota</taxon>
        <taxon>Sar</taxon>
        <taxon>Alveolata</taxon>
        <taxon>Dinophyceae</taxon>
        <taxon>Gonyaulacales</taxon>
        <taxon>Pyrocystaceae</taxon>
        <taxon>Alexandrium</taxon>
    </lineage>
</organism>
<proteinExistence type="predicted"/>
<sequence>MRWKEVYESGAIACGEGAEFVELEHAFQTNFTTFGRTVFKLSLIIPPGKLVMPHPAYEFCNSGYHKFQHRRCANVRQGQQYSEPDRRTWCYVGSACPDLRGGRLLLPSAPSGGGEGISWKFCQDGLDESLHDVPPRELMENATRWAVESGSMYYYNNVINLGWLMKWAYPLLADQVWADVEPLWKIGARHRLPEAVRRALEGGRPLVIDVQHDGHGSQVVLHGEEAWSLEVDKACPHTVYCYRCLSGCEKAASGSLPHRPAAKGDEL</sequence>
<protein>
    <submittedName>
        <fullName evidence="1">Uncharacterized protein</fullName>
    </submittedName>
</protein>
<gene>
    <name evidence="1" type="ORF">ACAT0790_LOCUS27594</name>
</gene>
<reference evidence="1" key="1">
    <citation type="submission" date="2021-01" db="EMBL/GenBank/DDBJ databases">
        <authorList>
            <person name="Corre E."/>
            <person name="Pelletier E."/>
            <person name="Niang G."/>
            <person name="Scheremetjew M."/>
            <person name="Finn R."/>
            <person name="Kale V."/>
            <person name="Holt S."/>
            <person name="Cochrane G."/>
            <person name="Meng A."/>
            <person name="Brown T."/>
            <person name="Cohen L."/>
        </authorList>
    </citation>
    <scope>NUCLEOTIDE SEQUENCE</scope>
    <source>
        <strain evidence="1">OF101</strain>
    </source>
</reference>
<dbReference type="EMBL" id="HBGE01045731">
    <property type="protein sequence ID" value="CAD9142354.1"/>
    <property type="molecule type" value="Transcribed_RNA"/>
</dbReference>
<name>A0A7S1QLJ9_ALECA</name>
<evidence type="ECO:0000313" key="1">
    <source>
        <dbReference type="EMBL" id="CAD9142354.1"/>
    </source>
</evidence>